<proteinExistence type="inferred from homology"/>
<dbReference type="PANTHER" id="PTHR11138:SF5">
    <property type="entry name" value="METHIONYL-TRNA FORMYLTRANSFERASE, MITOCHONDRIAL"/>
    <property type="match status" value="1"/>
</dbReference>
<evidence type="ECO:0000256" key="6">
    <source>
        <dbReference type="ARBA" id="ARBA00022917"/>
    </source>
</evidence>
<feature type="domain" description="Formyl transferase C-terminal" evidence="10">
    <location>
        <begin position="204"/>
        <end position="301"/>
    </location>
</feature>
<sequence>MTSIIFMGTPSFSVPILNRLVEEGYQITHVVTQPDRPFGRKKVLTAPPVKEAALLHGIPVLQPEKLRGSKEERQIIDAKPDLIITAAFGQLLPKDILDTPSLGCINVHASLLPLYRGGAPIHQAVMDGQEKTGVTIMYMAEKLDAGDIISQDSLPILEEDTTGSMFEKLSTLGADLLLQTLPSILTKTNARTKQNELEVTYARNISRDQERINWSSSSRDIFNQIRGLNPWPGAYTTKEEVPVKIWASELSSKSSTLQVGCIVEVEKDRIIVQTGNSETIAITELQPSGKKKMSAEAYLAGVGAKLSIGDKFE</sequence>
<evidence type="ECO:0000259" key="10">
    <source>
        <dbReference type="Pfam" id="PF02911"/>
    </source>
</evidence>
<evidence type="ECO:0000259" key="9">
    <source>
        <dbReference type="Pfam" id="PF00551"/>
    </source>
</evidence>
<comment type="similarity">
    <text evidence="2 8">Belongs to the Fmt family.</text>
</comment>
<dbReference type="InterPro" id="IPR041711">
    <property type="entry name" value="Met-tRNA-FMT_N"/>
</dbReference>
<dbReference type="InterPro" id="IPR005793">
    <property type="entry name" value="Formyl_trans_C"/>
</dbReference>
<comment type="function">
    <text evidence="1 8">Attaches a formyl group to the free amino group of methionyl-tRNA(fMet). The formyl group appears to play a dual role in the initiator identity of N-formylmethionyl-tRNA by promoting its recognition by IF2 and preventing the misappropriation of this tRNA by the elongation apparatus.</text>
</comment>
<evidence type="ECO:0000256" key="2">
    <source>
        <dbReference type="ARBA" id="ARBA00010699"/>
    </source>
</evidence>
<dbReference type="KEGG" id="paek:D3873_04605"/>
<keyword evidence="5 8" id="KW-0808">Transferase</keyword>
<dbReference type="Gene3D" id="3.10.25.10">
    <property type="entry name" value="Formyl transferase, C-terminal domain"/>
    <property type="match status" value="1"/>
</dbReference>
<dbReference type="Proteomes" id="UP000265725">
    <property type="component" value="Chromosome"/>
</dbReference>
<dbReference type="RefSeq" id="WP_119882934.1">
    <property type="nucleotide sequence ID" value="NZ_CP032418.1"/>
</dbReference>
<dbReference type="PROSITE" id="PS00373">
    <property type="entry name" value="GART"/>
    <property type="match status" value="1"/>
</dbReference>
<dbReference type="GO" id="GO:0005829">
    <property type="term" value="C:cytosol"/>
    <property type="evidence" value="ECO:0007669"/>
    <property type="project" value="TreeGrafter"/>
</dbReference>
<dbReference type="InterPro" id="IPR037022">
    <property type="entry name" value="Formyl_trans_C_sf"/>
</dbReference>
<evidence type="ECO:0000256" key="3">
    <source>
        <dbReference type="ARBA" id="ARBA00012261"/>
    </source>
</evidence>
<dbReference type="HAMAP" id="MF_00182">
    <property type="entry name" value="Formyl_trans"/>
    <property type="match status" value="1"/>
</dbReference>
<dbReference type="InterPro" id="IPR001555">
    <property type="entry name" value="GART_AS"/>
</dbReference>
<accession>A0A385YRS0</accession>
<dbReference type="Pfam" id="PF00551">
    <property type="entry name" value="Formyl_trans_N"/>
    <property type="match status" value="1"/>
</dbReference>
<dbReference type="Pfam" id="PF02911">
    <property type="entry name" value="Formyl_trans_C"/>
    <property type="match status" value="1"/>
</dbReference>
<dbReference type="InterPro" id="IPR044135">
    <property type="entry name" value="Met-tRNA-FMT_C"/>
</dbReference>
<dbReference type="PANTHER" id="PTHR11138">
    <property type="entry name" value="METHIONYL-TRNA FORMYLTRANSFERASE"/>
    <property type="match status" value="1"/>
</dbReference>
<dbReference type="SUPFAM" id="SSF50486">
    <property type="entry name" value="FMT C-terminal domain-like"/>
    <property type="match status" value="1"/>
</dbReference>
<dbReference type="InterPro" id="IPR036477">
    <property type="entry name" value="Formyl_transf_N_sf"/>
</dbReference>
<dbReference type="Gene3D" id="3.40.50.170">
    <property type="entry name" value="Formyl transferase, N-terminal domain"/>
    <property type="match status" value="1"/>
</dbReference>
<organism evidence="11 12">
    <name type="scientific">Paenisporosarcina cavernae</name>
    <dbReference type="NCBI Taxonomy" id="2320858"/>
    <lineage>
        <taxon>Bacteria</taxon>
        <taxon>Bacillati</taxon>
        <taxon>Bacillota</taxon>
        <taxon>Bacilli</taxon>
        <taxon>Bacillales</taxon>
        <taxon>Caryophanaceae</taxon>
        <taxon>Paenisporosarcina</taxon>
    </lineage>
</organism>
<dbReference type="InterPro" id="IPR002376">
    <property type="entry name" value="Formyl_transf_N"/>
</dbReference>
<comment type="catalytic activity">
    <reaction evidence="7 8">
        <text>L-methionyl-tRNA(fMet) + (6R)-10-formyltetrahydrofolate = N-formyl-L-methionyl-tRNA(fMet) + (6S)-5,6,7,8-tetrahydrofolate + H(+)</text>
        <dbReference type="Rhea" id="RHEA:24380"/>
        <dbReference type="Rhea" id="RHEA-COMP:9952"/>
        <dbReference type="Rhea" id="RHEA-COMP:9953"/>
        <dbReference type="ChEBI" id="CHEBI:15378"/>
        <dbReference type="ChEBI" id="CHEBI:57453"/>
        <dbReference type="ChEBI" id="CHEBI:78530"/>
        <dbReference type="ChEBI" id="CHEBI:78844"/>
        <dbReference type="ChEBI" id="CHEBI:195366"/>
        <dbReference type="EC" id="2.1.2.9"/>
    </reaction>
</comment>
<name>A0A385YRS0_9BACL</name>
<dbReference type="EC" id="2.1.2.9" evidence="3 8"/>
<dbReference type="CDD" id="cd08704">
    <property type="entry name" value="Met_tRNA_FMT_C"/>
    <property type="match status" value="1"/>
</dbReference>
<evidence type="ECO:0000256" key="8">
    <source>
        <dbReference type="HAMAP-Rule" id="MF_00182"/>
    </source>
</evidence>
<feature type="binding site" evidence="8">
    <location>
        <begin position="110"/>
        <end position="113"/>
    </location>
    <ligand>
        <name>(6S)-5,6,7,8-tetrahydrofolate</name>
        <dbReference type="ChEBI" id="CHEBI:57453"/>
    </ligand>
</feature>
<evidence type="ECO:0000313" key="11">
    <source>
        <dbReference type="EMBL" id="AYC29194.1"/>
    </source>
</evidence>
<dbReference type="NCBIfam" id="TIGR00460">
    <property type="entry name" value="fmt"/>
    <property type="match status" value="1"/>
</dbReference>
<keyword evidence="12" id="KW-1185">Reference proteome</keyword>
<keyword evidence="6 8" id="KW-0648">Protein biosynthesis</keyword>
<dbReference type="InterPro" id="IPR005794">
    <property type="entry name" value="Fmt"/>
</dbReference>
<evidence type="ECO:0000313" key="12">
    <source>
        <dbReference type="Proteomes" id="UP000265725"/>
    </source>
</evidence>
<evidence type="ECO:0000256" key="5">
    <source>
        <dbReference type="ARBA" id="ARBA00022679"/>
    </source>
</evidence>
<dbReference type="CDD" id="cd08646">
    <property type="entry name" value="FMT_core_Met-tRNA-FMT_N"/>
    <property type="match status" value="1"/>
</dbReference>
<evidence type="ECO:0000256" key="7">
    <source>
        <dbReference type="ARBA" id="ARBA00048558"/>
    </source>
</evidence>
<evidence type="ECO:0000256" key="4">
    <source>
        <dbReference type="ARBA" id="ARBA00016014"/>
    </source>
</evidence>
<feature type="domain" description="Formyl transferase N-terminal" evidence="9">
    <location>
        <begin position="4"/>
        <end position="180"/>
    </location>
</feature>
<dbReference type="AlphaFoldDB" id="A0A385YRS0"/>
<dbReference type="FunFam" id="3.40.50.170:FF:000004">
    <property type="entry name" value="Methionyl-tRNA formyltransferase"/>
    <property type="match status" value="1"/>
</dbReference>
<gene>
    <name evidence="8" type="primary">fmt</name>
    <name evidence="11" type="ORF">D3873_04605</name>
</gene>
<dbReference type="SUPFAM" id="SSF53328">
    <property type="entry name" value="Formyltransferase"/>
    <property type="match status" value="1"/>
</dbReference>
<evidence type="ECO:0000256" key="1">
    <source>
        <dbReference type="ARBA" id="ARBA00002606"/>
    </source>
</evidence>
<dbReference type="GO" id="GO:0004479">
    <property type="term" value="F:methionyl-tRNA formyltransferase activity"/>
    <property type="evidence" value="ECO:0007669"/>
    <property type="project" value="UniProtKB-UniRule"/>
</dbReference>
<reference evidence="12" key="1">
    <citation type="submission" date="2018-09" db="EMBL/GenBank/DDBJ databases">
        <authorList>
            <person name="Zhu H."/>
        </authorList>
    </citation>
    <scope>NUCLEOTIDE SEQUENCE [LARGE SCALE GENOMIC DNA]</scope>
    <source>
        <strain evidence="12">K2R23-3</strain>
    </source>
</reference>
<dbReference type="OrthoDB" id="9802815at2"/>
<protein>
    <recommendedName>
        <fullName evidence="4 8">Methionyl-tRNA formyltransferase</fullName>
        <ecNumber evidence="3 8">2.1.2.9</ecNumber>
    </recommendedName>
</protein>
<dbReference type="InterPro" id="IPR011034">
    <property type="entry name" value="Formyl_transferase-like_C_sf"/>
</dbReference>
<dbReference type="EMBL" id="CP032418">
    <property type="protein sequence ID" value="AYC29194.1"/>
    <property type="molecule type" value="Genomic_DNA"/>
</dbReference>